<dbReference type="AlphaFoldDB" id="C5C2E1"/>
<dbReference type="STRING" id="471853.Bcav_1368"/>
<proteinExistence type="predicted"/>
<feature type="domain" description="DUF4037" evidence="1">
    <location>
        <begin position="128"/>
        <end position="225"/>
    </location>
</feature>
<dbReference type="EMBL" id="CP001618">
    <property type="protein sequence ID" value="ACQ79627.1"/>
    <property type="molecule type" value="Genomic_DNA"/>
</dbReference>
<dbReference type="Pfam" id="PF13228">
    <property type="entry name" value="DUF4037"/>
    <property type="match status" value="1"/>
</dbReference>
<evidence type="ECO:0000313" key="2">
    <source>
        <dbReference type="EMBL" id="ACQ79627.1"/>
    </source>
</evidence>
<evidence type="ECO:0000313" key="3">
    <source>
        <dbReference type="Proteomes" id="UP000007962"/>
    </source>
</evidence>
<dbReference type="eggNOG" id="COG0457">
    <property type="taxonomic scope" value="Bacteria"/>
</dbReference>
<evidence type="ECO:0000259" key="1">
    <source>
        <dbReference type="Pfam" id="PF13228"/>
    </source>
</evidence>
<dbReference type="KEGG" id="bcv:Bcav_1368"/>
<reference evidence="2 3" key="1">
    <citation type="journal article" date="2009" name="Stand. Genomic Sci.">
        <title>Complete genome sequence of Beutenbergia cavernae type strain (HKI 0122).</title>
        <authorList>
            <person name="Land M."/>
            <person name="Pukall R."/>
            <person name="Abt B."/>
            <person name="Goker M."/>
            <person name="Rohde M."/>
            <person name="Glavina Del Rio T."/>
            <person name="Tice H."/>
            <person name="Copeland A."/>
            <person name="Cheng J.F."/>
            <person name="Lucas S."/>
            <person name="Chen F."/>
            <person name="Nolan M."/>
            <person name="Bruce D."/>
            <person name="Goodwin L."/>
            <person name="Pitluck S."/>
            <person name="Ivanova N."/>
            <person name="Mavromatis K."/>
            <person name="Ovchinnikova G."/>
            <person name="Pati A."/>
            <person name="Chen A."/>
            <person name="Palaniappan K."/>
            <person name="Hauser L."/>
            <person name="Chang Y.J."/>
            <person name="Jefferies C.C."/>
            <person name="Saunders E."/>
            <person name="Brettin T."/>
            <person name="Detter J.C."/>
            <person name="Han C."/>
            <person name="Chain P."/>
            <person name="Bristow J."/>
            <person name="Eisen J.A."/>
            <person name="Markowitz V."/>
            <person name="Hugenholtz P."/>
            <person name="Kyrpides N.C."/>
            <person name="Klenk H.P."/>
            <person name="Lapidus A."/>
        </authorList>
    </citation>
    <scope>NUCLEOTIDE SEQUENCE [LARGE SCALE GENOMIC DNA]</scope>
    <source>
        <strain evidence="3">ATCC BAA-8 / DSM 12333 / NBRC 16432</strain>
    </source>
</reference>
<dbReference type="Proteomes" id="UP000007962">
    <property type="component" value="Chromosome"/>
</dbReference>
<organism evidence="2 3">
    <name type="scientific">Beutenbergia cavernae (strain ATCC BAA-8 / DSM 12333 / CCUG 43141 / JCM 11478 / NBRC 16432 / NCIMB 13614 / HKI 0122)</name>
    <dbReference type="NCBI Taxonomy" id="471853"/>
    <lineage>
        <taxon>Bacteria</taxon>
        <taxon>Bacillati</taxon>
        <taxon>Actinomycetota</taxon>
        <taxon>Actinomycetes</taxon>
        <taxon>Micrococcales</taxon>
        <taxon>Beutenbergiaceae</taxon>
        <taxon>Beutenbergia</taxon>
    </lineage>
</organism>
<dbReference type="InterPro" id="IPR025117">
    <property type="entry name" value="DUF4037"/>
</dbReference>
<keyword evidence="3" id="KW-1185">Reference proteome</keyword>
<name>C5C2E1_BEUC1</name>
<sequence>MPGSELARRFHDDVVGPLVGTRFPGLRYAAGRWGSGSDVLGLDDAQSRDHDWGARLALVVDDADAAALPALDAALADGLPETFLGRPVRFPTTWDPSATHKVQLDTVHGFANGHLGVDTRGGLEDIDWLCVTGQGVLEVVAGPTFVDTTRELEPLHASLARYPDGVEAYLLVCGWHRLGQGMHLVGRAAQRGGDVAWRVLVAGLVDDVVGLAFLLERRWMPYPKWRDVLLARLPIAGDLTASLGAALTATDWRSAEDALADATDVLARVQRGRGLPAPASGTQPFFDRPFRTVPDDWVGAMLDGVPPDLAALPRVGSVEQWVSSVDVLARPANRAAIAAAYRAWLESA</sequence>
<gene>
    <name evidence="2" type="ordered locus">Bcav_1368</name>
</gene>
<protein>
    <recommendedName>
        <fullName evidence="1">DUF4037 domain-containing protein</fullName>
    </recommendedName>
</protein>
<accession>C5C2E1</accession>
<dbReference type="HOGENOM" id="CLU_056336_0_0_11"/>